<name>A0ABR6RL49_9BURK</name>
<organism evidence="1 2">
    <name type="scientific">Comamonas odontotermitis</name>
    <dbReference type="NCBI Taxonomy" id="379895"/>
    <lineage>
        <taxon>Bacteria</taxon>
        <taxon>Pseudomonadati</taxon>
        <taxon>Pseudomonadota</taxon>
        <taxon>Betaproteobacteria</taxon>
        <taxon>Burkholderiales</taxon>
        <taxon>Comamonadaceae</taxon>
        <taxon>Comamonas</taxon>
    </lineage>
</organism>
<evidence type="ECO:0000313" key="1">
    <source>
        <dbReference type="EMBL" id="MBB6579877.1"/>
    </source>
</evidence>
<sequence>MSQQSSKVSSNSTQAPIMLLAVSFSMLDRLGIRLSDLEEIGLASVSSNLGRLPSGFLKVVSLLESTSPPQDLNAELLTAESMAKRMQCTRANVYEREKKGMLFSVLPPGRENGRRYPAFQISPKLDSVMLARLIERFRLLNAPMALLWDFLRSVQPSLGGLTGVELMLGVSPKRSGIDLAVIGELKKLEAAKLHEYVIDHALEGLSHALS</sequence>
<evidence type="ECO:0000313" key="2">
    <source>
        <dbReference type="Proteomes" id="UP000562492"/>
    </source>
</evidence>
<accession>A0ABR6RL49</accession>
<dbReference type="EMBL" id="JACHKZ010000041">
    <property type="protein sequence ID" value="MBB6579877.1"/>
    <property type="molecule type" value="Genomic_DNA"/>
</dbReference>
<evidence type="ECO:0008006" key="3">
    <source>
        <dbReference type="Google" id="ProtNLM"/>
    </source>
</evidence>
<gene>
    <name evidence="1" type="ORF">HNP33_003996</name>
</gene>
<protein>
    <recommendedName>
        <fullName evidence="3">Helix-turn-helix domain-containing protein</fullName>
    </recommendedName>
</protein>
<dbReference type="RefSeq" id="WP_184711554.1">
    <property type="nucleotide sequence ID" value="NZ_JACHKZ010000041.1"/>
</dbReference>
<comment type="caution">
    <text evidence="1">The sequence shown here is derived from an EMBL/GenBank/DDBJ whole genome shotgun (WGS) entry which is preliminary data.</text>
</comment>
<reference evidence="1 2" key="1">
    <citation type="submission" date="2020-08" db="EMBL/GenBank/DDBJ databases">
        <title>Functional genomics of gut bacteria from endangered species of beetles.</title>
        <authorList>
            <person name="Carlos-Shanley C."/>
        </authorList>
    </citation>
    <scope>NUCLEOTIDE SEQUENCE [LARGE SCALE GENOMIC DNA]</scope>
    <source>
        <strain evidence="1 2">S00124</strain>
    </source>
</reference>
<keyword evidence="2" id="KW-1185">Reference proteome</keyword>
<dbReference type="Proteomes" id="UP000562492">
    <property type="component" value="Unassembled WGS sequence"/>
</dbReference>
<proteinExistence type="predicted"/>